<proteinExistence type="predicted"/>
<keyword evidence="2" id="KW-1185">Reference proteome</keyword>
<dbReference type="EMBL" id="CM044708">
    <property type="protein sequence ID" value="KAI5649749.1"/>
    <property type="molecule type" value="Genomic_DNA"/>
</dbReference>
<dbReference type="Proteomes" id="UP001060085">
    <property type="component" value="Linkage Group LG08"/>
</dbReference>
<protein>
    <submittedName>
        <fullName evidence="1">Uncharacterized protein</fullName>
    </submittedName>
</protein>
<evidence type="ECO:0000313" key="1">
    <source>
        <dbReference type="EMBL" id="KAI5649749.1"/>
    </source>
</evidence>
<gene>
    <name evidence="1" type="ORF">M9H77_35754</name>
</gene>
<reference evidence="2" key="1">
    <citation type="journal article" date="2023" name="Nat. Plants">
        <title>Single-cell RNA sequencing provides a high-resolution roadmap for understanding the multicellular compartmentation of specialized metabolism.</title>
        <authorList>
            <person name="Sun S."/>
            <person name="Shen X."/>
            <person name="Li Y."/>
            <person name="Li Y."/>
            <person name="Wang S."/>
            <person name="Li R."/>
            <person name="Zhang H."/>
            <person name="Shen G."/>
            <person name="Guo B."/>
            <person name="Wei J."/>
            <person name="Xu J."/>
            <person name="St-Pierre B."/>
            <person name="Chen S."/>
            <person name="Sun C."/>
        </authorList>
    </citation>
    <scope>NUCLEOTIDE SEQUENCE [LARGE SCALE GENOMIC DNA]</scope>
</reference>
<accession>A0ACB9ZQU8</accession>
<evidence type="ECO:0000313" key="2">
    <source>
        <dbReference type="Proteomes" id="UP001060085"/>
    </source>
</evidence>
<name>A0ACB9ZQU8_CATRO</name>
<sequence length="670" mass="76346">MVFNHFPLQALKPNFIFRARLLTTMMDLRHLNSKLSDCMKNGLVEEAHNLFDRMPQRSTVTWNAMIRGCFQNGVSERARLLYNEMPVRDIFSYNTMISGLMQCGDVKGAEEVFQLMEERDVVSWNSMISGYVSNGMVDEAVQMFYQMPVKDVVSWNLVTAGLLKINKLSLAEKLFKEMPARDVASWTIMIKGFLSAGLIVNARECFDDMPEKDLEAWNTIMVGYIDNGCVEIAQGLFHKMPQKGLNSQNELINGFVSVGRITDAMRSFNEMPQKSEKSWKLILLSIIRNGRVREAHALLEKYPFGDVVSRTNLIIGYFEMDEVKNAIKLFELTPDRDTTVWNATIFGLGETDYFEDGVKLFMRMKEEDLIQDEATFTSILVLCSNMSSLNLGEQTHALVVKEGMDAFVSVCNAIINMYFRCGSMYYALRIFSYMLCHDIISWNSVICGLAHHGYGKKALEMFENMRLRDVKPNQITFVGVLSACSHGGLVEQGKYYFQAMKTEYILLPMCEHYTCIVDLLGRFGLIDEAMSILEQMRLDRIEIPASVWGALLAACRMHKNFKLGEIAGESILDIEPSNSGVYIILAEMYLANGRRKDAERMWVRMKNEGVKKQPGCSWIELNGSSYIFLAGDRTNPQFSRVLRILELMYGEMEKGFFARGVSSYLDTEVT</sequence>
<organism evidence="1 2">
    <name type="scientific">Catharanthus roseus</name>
    <name type="common">Madagascar periwinkle</name>
    <name type="synonym">Vinca rosea</name>
    <dbReference type="NCBI Taxonomy" id="4058"/>
    <lineage>
        <taxon>Eukaryota</taxon>
        <taxon>Viridiplantae</taxon>
        <taxon>Streptophyta</taxon>
        <taxon>Embryophyta</taxon>
        <taxon>Tracheophyta</taxon>
        <taxon>Spermatophyta</taxon>
        <taxon>Magnoliopsida</taxon>
        <taxon>eudicotyledons</taxon>
        <taxon>Gunneridae</taxon>
        <taxon>Pentapetalae</taxon>
        <taxon>asterids</taxon>
        <taxon>lamiids</taxon>
        <taxon>Gentianales</taxon>
        <taxon>Apocynaceae</taxon>
        <taxon>Rauvolfioideae</taxon>
        <taxon>Vinceae</taxon>
        <taxon>Catharanthinae</taxon>
        <taxon>Catharanthus</taxon>
    </lineage>
</organism>
<comment type="caution">
    <text evidence="1">The sequence shown here is derived from an EMBL/GenBank/DDBJ whole genome shotgun (WGS) entry which is preliminary data.</text>
</comment>